<feature type="region of interest" description="Disordered" evidence="1">
    <location>
        <begin position="1"/>
        <end position="21"/>
    </location>
</feature>
<proteinExistence type="predicted"/>
<evidence type="ECO:0000313" key="2">
    <source>
        <dbReference type="EMBL" id="KAJ7624736.1"/>
    </source>
</evidence>
<dbReference type="AlphaFoldDB" id="A0AAD7BLK8"/>
<gene>
    <name evidence="2" type="ORF">FB45DRAFT_869628</name>
</gene>
<sequence>MAQDPVSPPFPCSIEPATPSPPPLFSAALAGLYNPGQPQKHLQRLNAPASLDSRWHQRSSLDICRSLASSLSRPIRRGSLCAGGAYYLLGGYWACGDAGSSQLPAALRARLSFLQL</sequence>
<accession>A0AAD7BLK8</accession>
<dbReference type="Proteomes" id="UP001221142">
    <property type="component" value="Unassembled WGS sequence"/>
</dbReference>
<keyword evidence="3" id="KW-1185">Reference proteome</keyword>
<dbReference type="EMBL" id="JARKIF010000013">
    <property type="protein sequence ID" value="KAJ7624736.1"/>
    <property type="molecule type" value="Genomic_DNA"/>
</dbReference>
<organism evidence="2 3">
    <name type="scientific">Roridomyces roridus</name>
    <dbReference type="NCBI Taxonomy" id="1738132"/>
    <lineage>
        <taxon>Eukaryota</taxon>
        <taxon>Fungi</taxon>
        <taxon>Dikarya</taxon>
        <taxon>Basidiomycota</taxon>
        <taxon>Agaricomycotina</taxon>
        <taxon>Agaricomycetes</taxon>
        <taxon>Agaricomycetidae</taxon>
        <taxon>Agaricales</taxon>
        <taxon>Marasmiineae</taxon>
        <taxon>Mycenaceae</taxon>
        <taxon>Roridomyces</taxon>
    </lineage>
</organism>
<feature type="compositionally biased region" description="Pro residues" evidence="1">
    <location>
        <begin position="1"/>
        <end position="11"/>
    </location>
</feature>
<evidence type="ECO:0000256" key="1">
    <source>
        <dbReference type="SAM" id="MobiDB-lite"/>
    </source>
</evidence>
<name>A0AAD7BLK8_9AGAR</name>
<reference evidence="2" key="1">
    <citation type="submission" date="2023-03" db="EMBL/GenBank/DDBJ databases">
        <title>Massive genome expansion in bonnet fungi (Mycena s.s.) driven by repeated elements and novel gene families across ecological guilds.</title>
        <authorList>
            <consortium name="Lawrence Berkeley National Laboratory"/>
            <person name="Harder C.B."/>
            <person name="Miyauchi S."/>
            <person name="Viragh M."/>
            <person name="Kuo A."/>
            <person name="Thoen E."/>
            <person name="Andreopoulos B."/>
            <person name="Lu D."/>
            <person name="Skrede I."/>
            <person name="Drula E."/>
            <person name="Henrissat B."/>
            <person name="Morin E."/>
            <person name="Kohler A."/>
            <person name="Barry K."/>
            <person name="LaButti K."/>
            <person name="Morin E."/>
            <person name="Salamov A."/>
            <person name="Lipzen A."/>
            <person name="Mereny Z."/>
            <person name="Hegedus B."/>
            <person name="Baldrian P."/>
            <person name="Stursova M."/>
            <person name="Weitz H."/>
            <person name="Taylor A."/>
            <person name="Grigoriev I.V."/>
            <person name="Nagy L.G."/>
            <person name="Martin F."/>
            <person name="Kauserud H."/>
        </authorList>
    </citation>
    <scope>NUCLEOTIDE SEQUENCE</scope>
    <source>
        <strain evidence="2">9284</strain>
    </source>
</reference>
<comment type="caution">
    <text evidence="2">The sequence shown here is derived from an EMBL/GenBank/DDBJ whole genome shotgun (WGS) entry which is preliminary data.</text>
</comment>
<protein>
    <submittedName>
        <fullName evidence="2">Uncharacterized protein</fullName>
    </submittedName>
</protein>
<evidence type="ECO:0000313" key="3">
    <source>
        <dbReference type="Proteomes" id="UP001221142"/>
    </source>
</evidence>